<evidence type="ECO:0000313" key="3">
    <source>
        <dbReference type="Proteomes" id="UP000001307"/>
    </source>
</evidence>
<dbReference type="AlphaFoldDB" id="E4WYD8"/>
<sequence length="142" mass="15930">MIDLCSSAKVAIVQSCYPILQMFEIHYDPLLQFKHNVIDLLPKSFVHCNWLFREGLVGVPLRKGIILNAMEVNLDNIGAIVLFLATTTAYSAHAIKKLFFSNETEHQKKVYKKSDDFKSVKKPAACGDSTTSPAKDIENRSV</sequence>
<evidence type="ECO:0000256" key="1">
    <source>
        <dbReference type="SAM" id="MobiDB-lite"/>
    </source>
</evidence>
<dbReference type="InParanoid" id="E4WYD8"/>
<proteinExistence type="predicted"/>
<keyword evidence="3" id="KW-1185">Reference proteome</keyword>
<name>E4WYD8_OIKDI</name>
<accession>E4WYD8</accession>
<dbReference type="Proteomes" id="UP000001307">
    <property type="component" value="Unassembled WGS sequence"/>
</dbReference>
<gene>
    <name evidence="2" type="ORF">GSOID_T00011941001</name>
</gene>
<evidence type="ECO:0000313" key="2">
    <source>
        <dbReference type="EMBL" id="CBY22382.1"/>
    </source>
</evidence>
<protein>
    <submittedName>
        <fullName evidence="2">Uncharacterized protein</fullName>
    </submittedName>
</protein>
<reference evidence="2" key="1">
    <citation type="journal article" date="2010" name="Science">
        <title>Plasticity of animal genome architecture unmasked by rapid evolution of a pelagic tunicate.</title>
        <authorList>
            <person name="Denoeud F."/>
            <person name="Henriet S."/>
            <person name="Mungpakdee S."/>
            <person name="Aury J.M."/>
            <person name="Da Silva C."/>
            <person name="Brinkmann H."/>
            <person name="Mikhaleva J."/>
            <person name="Olsen L.C."/>
            <person name="Jubin C."/>
            <person name="Canestro C."/>
            <person name="Bouquet J.M."/>
            <person name="Danks G."/>
            <person name="Poulain J."/>
            <person name="Campsteijn C."/>
            <person name="Adamski M."/>
            <person name="Cross I."/>
            <person name="Yadetie F."/>
            <person name="Muffato M."/>
            <person name="Louis A."/>
            <person name="Butcher S."/>
            <person name="Tsagkogeorga G."/>
            <person name="Konrad A."/>
            <person name="Singh S."/>
            <person name="Jensen M.F."/>
            <person name="Cong E.H."/>
            <person name="Eikeseth-Otteraa H."/>
            <person name="Noel B."/>
            <person name="Anthouard V."/>
            <person name="Porcel B.M."/>
            <person name="Kachouri-Lafond R."/>
            <person name="Nishino A."/>
            <person name="Ugolini M."/>
            <person name="Chourrout P."/>
            <person name="Nishida H."/>
            <person name="Aasland R."/>
            <person name="Huzurbazar S."/>
            <person name="Westhof E."/>
            <person name="Delsuc F."/>
            <person name="Lehrach H."/>
            <person name="Reinhardt R."/>
            <person name="Weissenbach J."/>
            <person name="Roy S.W."/>
            <person name="Artiguenave F."/>
            <person name="Postlethwait J.H."/>
            <person name="Manak J.R."/>
            <person name="Thompson E.M."/>
            <person name="Jaillon O."/>
            <person name="Du Pasquier L."/>
            <person name="Boudinot P."/>
            <person name="Liberles D.A."/>
            <person name="Volff J.N."/>
            <person name="Philippe H."/>
            <person name="Lenhard B."/>
            <person name="Roest Crollius H."/>
            <person name="Wincker P."/>
            <person name="Chourrout D."/>
        </authorList>
    </citation>
    <scope>NUCLEOTIDE SEQUENCE [LARGE SCALE GENOMIC DNA]</scope>
</reference>
<feature type="region of interest" description="Disordered" evidence="1">
    <location>
        <begin position="116"/>
        <end position="142"/>
    </location>
</feature>
<dbReference type="EMBL" id="FN653018">
    <property type="protein sequence ID" value="CBY22382.1"/>
    <property type="molecule type" value="Genomic_DNA"/>
</dbReference>
<organism evidence="2">
    <name type="scientific">Oikopleura dioica</name>
    <name type="common">Tunicate</name>
    <dbReference type="NCBI Taxonomy" id="34765"/>
    <lineage>
        <taxon>Eukaryota</taxon>
        <taxon>Metazoa</taxon>
        <taxon>Chordata</taxon>
        <taxon>Tunicata</taxon>
        <taxon>Appendicularia</taxon>
        <taxon>Copelata</taxon>
        <taxon>Oikopleuridae</taxon>
        <taxon>Oikopleura</taxon>
    </lineage>
</organism>